<evidence type="ECO:0000256" key="9">
    <source>
        <dbReference type="ARBA" id="ARBA00023002"/>
    </source>
</evidence>
<comment type="caution">
    <text evidence="14">Lacks conserved residue(s) required for the propagation of feature annotation.</text>
</comment>
<evidence type="ECO:0000256" key="8">
    <source>
        <dbReference type="ARBA" id="ARBA00022989"/>
    </source>
</evidence>
<keyword evidence="13 14" id="KW-0676">Redox-active center</keyword>
<keyword evidence="10 14" id="KW-0472">Membrane</keyword>
<keyword evidence="3 14" id="KW-0813">Transport</keyword>
<evidence type="ECO:0000256" key="5">
    <source>
        <dbReference type="ARBA" id="ARBA00022519"/>
    </source>
</evidence>
<feature type="topological domain" description="Periplasmic" evidence="14">
    <location>
        <begin position="93"/>
        <end position="147"/>
    </location>
</feature>
<keyword evidence="17" id="KW-1185">Reference proteome</keyword>
<gene>
    <name evidence="14 16" type="primary">dsbB</name>
    <name evidence="16" type="ORF">VQ7734_04630</name>
</gene>
<comment type="subcellular location">
    <subcellularLocation>
        <location evidence="1">Cell inner membrane</location>
        <topology evidence="1">Multi-pass membrane protein</topology>
    </subcellularLocation>
    <subcellularLocation>
        <location evidence="14">Cell membrane</location>
        <topology evidence="14">Multi-pass membrane protein</topology>
    </subcellularLocation>
</comment>
<evidence type="ECO:0000256" key="13">
    <source>
        <dbReference type="ARBA" id="ARBA00023284"/>
    </source>
</evidence>
<evidence type="ECO:0000256" key="1">
    <source>
        <dbReference type="ARBA" id="ARBA00004429"/>
    </source>
</evidence>
<comment type="similarity">
    <text evidence="2 14">Belongs to the DsbB family.</text>
</comment>
<dbReference type="AlphaFoldDB" id="A0A1M7Z1L7"/>
<feature type="transmembrane region" description="Helical" evidence="15">
    <location>
        <begin position="15"/>
        <end position="35"/>
    </location>
</feature>
<keyword evidence="4 14" id="KW-1003">Cell membrane</keyword>
<dbReference type="EMBL" id="FRFG01000081">
    <property type="protein sequence ID" value="SHO58858.1"/>
    <property type="molecule type" value="Genomic_DNA"/>
</dbReference>
<keyword evidence="9 14" id="KW-0560">Oxidoreductase</keyword>
<keyword evidence="7 14" id="KW-0249">Electron transport</keyword>
<evidence type="ECO:0000256" key="11">
    <source>
        <dbReference type="ARBA" id="ARBA00023157"/>
    </source>
</evidence>
<dbReference type="RefSeq" id="WP_073586299.1">
    <property type="nucleotide sequence ID" value="NZ_AP024897.1"/>
</dbReference>
<evidence type="ECO:0000313" key="17">
    <source>
        <dbReference type="Proteomes" id="UP000184600"/>
    </source>
</evidence>
<reference evidence="17" key="1">
    <citation type="submission" date="2016-12" db="EMBL/GenBank/DDBJ databases">
        <authorList>
            <person name="Rodrigo-Torres L."/>
            <person name="Arahal R.D."/>
            <person name="Lucena T."/>
        </authorList>
    </citation>
    <scope>NUCLEOTIDE SEQUENCE [LARGE SCALE GENOMIC DNA]</scope>
</reference>
<dbReference type="OrthoDB" id="3711263at2"/>
<evidence type="ECO:0000313" key="16">
    <source>
        <dbReference type="EMBL" id="SHO58858.1"/>
    </source>
</evidence>
<dbReference type="Gene3D" id="1.20.1550.10">
    <property type="entry name" value="DsbB-like"/>
    <property type="match status" value="1"/>
</dbReference>
<sequence length="172" mass="19580">MTLITKLNQFSQRRVSWLVLFLSVIFFELCALFFQHGLKLAPCVMCIYERIAMLGIAGAALIGLIAPGNIFFRGIGLLGWGYTAFRGFTLANQHVEYQLHPSPFATCDAFVQLPHWAPLNQWMPWMFKAYGDCSEISWQFLNLSMPQWLVIIFAANILIAVIFILSQLKSSR</sequence>
<dbReference type="PANTHER" id="PTHR36570">
    <property type="entry name" value="DISULFIDE BOND FORMATION PROTEIN B"/>
    <property type="match status" value="1"/>
</dbReference>
<dbReference type="SUPFAM" id="SSF158442">
    <property type="entry name" value="DsbB-like"/>
    <property type="match status" value="1"/>
</dbReference>
<organism evidence="16 17">
    <name type="scientific">Vibrio quintilis</name>
    <dbReference type="NCBI Taxonomy" id="1117707"/>
    <lineage>
        <taxon>Bacteria</taxon>
        <taxon>Pseudomonadati</taxon>
        <taxon>Pseudomonadota</taxon>
        <taxon>Gammaproteobacteria</taxon>
        <taxon>Vibrionales</taxon>
        <taxon>Vibrionaceae</taxon>
        <taxon>Vibrio</taxon>
    </lineage>
</organism>
<dbReference type="GO" id="GO:0005886">
    <property type="term" value="C:plasma membrane"/>
    <property type="evidence" value="ECO:0007669"/>
    <property type="project" value="UniProtKB-SubCell"/>
</dbReference>
<evidence type="ECO:0000256" key="2">
    <source>
        <dbReference type="ARBA" id="ARBA00008823"/>
    </source>
</evidence>
<keyword evidence="5" id="KW-0997">Cell inner membrane</keyword>
<feature type="topological domain" description="Cytoplasmic" evidence="14">
    <location>
        <begin position="1"/>
        <end position="16"/>
    </location>
</feature>
<comment type="function">
    <text evidence="14">Required for disulfide bond formation in some periplasmic proteins. Acts by oxidizing the DsbA protein.</text>
</comment>
<dbReference type="GO" id="GO:0009055">
    <property type="term" value="F:electron transfer activity"/>
    <property type="evidence" value="ECO:0007669"/>
    <property type="project" value="UniProtKB-UniRule"/>
</dbReference>
<feature type="topological domain" description="Periplasmic" evidence="14">
    <location>
        <begin position="34"/>
        <end position="51"/>
    </location>
</feature>
<protein>
    <recommendedName>
        <fullName evidence="14">Disulfide bond formation protein B</fullName>
    </recommendedName>
    <alternativeName>
        <fullName evidence="14">Disulfide oxidoreductase</fullName>
    </alternativeName>
</protein>
<dbReference type="InterPro" id="IPR003752">
    <property type="entry name" value="DiS_bond_form_DsbB/BdbC"/>
</dbReference>
<evidence type="ECO:0000256" key="10">
    <source>
        <dbReference type="ARBA" id="ARBA00023136"/>
    </source>
</evidence>
<proteinExistence type="inferred from homology"/>
<evidence type="ECO:0000256" key="6">
    <source>
        <dbReference type="ARBA" id="ARBA00022692"/>
    </source>
</evidence>
<dbReference type="InterPro" id="IPR022920">
    <property type="entry name" value="Disulphide_bond_form_DsbB"/>
</dbReference>
<feature type="disulfide bond" description="Redox-active" evidence="14">
    <location>
        <begin position="43"/>
        <end position="46"/>
    </location>
</feature>
<dbReference type="GO" id="GO:0006457">
    <property type="term" value="P:protein folding"/>
    <property type="evidence" value="ECO:0007669"/>
    <property type="project" value="InterPro"/>
</dbReference>
<keyword evidence="6 14" id="KW-0812">Transmembrane</keyword>
<dbReference type="NCBIfam" id="NF002485">
    <property type="entry name" value="PRK01749.1"/>
    <property type="match status" value="1"/>
</dbReference>
<evidence type="ECO:0000256" key="7">
    <source>
        <dbReference type="ARBA" id="ARBA00022982"/>
    </source>
</evidence>
<dbReference type="GO" id="GO:0015035">
    <property type="term" value="F:protein-disulfide reductase activity"/>
    <property type="evidence" value="ECO:0007669"/>
    <property type="project" value="UniProtKB-UniRule"/>
</dbReference>
<dbReference type="InterPro" id="IPR023380">
    <property type="entry name" value="DsbB-like_sf"/>
</dbReference>
<name>A0A1M7Z1L7_9VIBR</name>
<dbReference type="Proteomes" id="UP000184600">
    <property type="component" value="Unassembled WGS sequence"/>
</dbReference>
<keyword evidence="12 14" id="KW-0143">Chaperone</keyword>
<evidence type="ECO:0000256" key="14">
    <source>
        <dbReference type="HAMAP-Rule" id="MF_00286"/>
    </source>
</evidence>
<evidence type="ECO:0000256" key="4">
    <source>
        <dbReference type="ARBA" id="ARBA00022475"/>
    </source>
</evidence>
<dbReference type="STRING" id="1117707.VQ7734_04630"/>
<feature type="disulfide bond" description="Redox-active" evidence="14">
    <location>
        <begin position="107"/>
        <end position="133"/>
    </location>
</feature>
<keyword evidence="11 14" id="KW-1015">Disulfide bond</keyword>
<dbReference type="Pfam" id="PF02600">
    <property type="entry name" value="DsbB"/>
    <property type="match status" value="1"/>
</dbReference>
<feature type="transmembrane region" description="Helical" evidence="15">
    <location>
        <begin position="47"/>
        <end position="72"/>
    </location>
</feature>
<evidence type="ECO:0000256" key="3">
    <source>
        <dbReference type="ARBA" id="ARBA00022448"/>
    </source>
</evidence>
<accession>A0A1M7Z1L7</accession>
<dbReference type="PANTHER" id="PTHR36570:SF2">
    <property type="entry name" value="DISULFIDE BOND FORMATION PROTEIN B"/>
    <property type="match status" value="1"/>
</dbReference>
<evidence type="ECO:0000256" key="12">
    <source>
        <dbReference type="ARBA" id="ARBA00023186"/>
    </source>
</evidence>
<dbReference type="HAMAP" id="MF_00286">
    <property type="entry name" value="DsbB"/>
    <property type="match status" value="1"/>
</dbReference>
<feature type="topological domain" description="Cytoplasmic" evidence="14">
    <location>
        <begin position="167"/>
        <end position="172"/>
    </location>
</feature>
<dbReference type="InterPro" id="IPR050183">
    <property type="entry name" value="DsbB"/>
</dbReference>
<evidence type="ECO:0000256" key="15">
    <source>
        <dbReference type="SAM" id="Phobius"/>
    </source>
</evidence>
<keyword evidence="8 14" id="KW-1133">Transmembrane helix</keyword>
<feature type="transmembrane region" description="Helical" evidence="15">
    <location>
        <begin position="148"/>
        <end position="168"/>
    </location>
</feature>